<comment type="caution">
    <text evidence="9">The sequence shown here is derived from an EMBL/GenBank/DDBJ whole genome shotgun (WGS) entry which is preliminary data.</text>
</comment>
<dbReference type="EMBL" id="JACIER010000001">
    <property type="protein sequence ID" value="MBB4042487.1"/>
    <property type="molecule type" value="Genomic_DNA"/>
</dbReference>
<keyword evidence="5" id="KW-0564">Palmitate</keyword>
<dbReference type="InterPro" id="IPR014941">
    <property type="entry name" value="FimB/Mfa2/Mfa3"/>
</dbReference>
<keyword evidence="3 8" id="KW-0732">Signal</keyword>
<keyword evidence="6" id="KW-0998">Cell outer membrane</keyword>
<evidence type="ECO:0000256" key="7">
    <source>
        <dbReference type="ARBA" id="ARBA00023288"/>
    </source>
</evidence>
<evidence type="ECO:0000313" key="9">
    <source>
        <dbReference type="EMBL" id="MBB4042487.1"/>
    </source>
</evidence>
<protein>
    <recommendedName>
        <fullName evidence="11">FimB/Mfa2 family fimbrial subunit</fullName>
    </recommendedName>
</protein>
<evidence type="ECO:0008006" key="11">
    <source>
        <dbReference type="Google" id="ProtNLM"/>
    </source>
</evidence>
<dbReference type="RefSeq" id="WP_081741595.1">
    <property type="nucleotide sequence ID" value="NZ_JACIER010000001.1"/>
</dbReference>
<dbReference type="AlphaFoldDB" id="A0A840CR53"/>
<keyword evidence="7" id="KW-0449">Lipoprotein</keyword>
<dbReference type="Gene3D" id="2.60.40.2090">
    <property type="match status" value="1"/>
</dbReference>
<feature type="signal peptide" evidence="8">
    <location>
        <begin position="1"/>
        <end position="25"/>
    </location>
</feature>
<name>A0A840CR53_9BACE</name>
<evidence type="ECO:0000256" key="5">
    <source>
        <dbReference type="ARBA" id="ARBA00023139"/>
    </source>
</evidence>
<comment type="similarity">
    <text evidence="2">Belongs to the bacteroidetes fimbrillin superfamily. FimB/Mfa2 family.</text>
</comment>
<dbReference type="Proteomes" id="UP000560658">
    <property type="component" value="Unassembled WGS sequence"/>
</dbReference>
<feature type="chain" id="PRO_5032452923" description="FimB/Mfa2 family fimbrial subunit" evidence="8">
    <location>
        <begin position="26"/>
        <end position="304"/>
    </location>
</feature>
<accession>A0A840CR53</accession>
<dbReference type="GO" id="GO:0009279">
    <property type="term" value="C:cell outer membrane"/>
    <property type="evidence" value="ECO:0007669"/>
    <property type="project" value="UniProtKB-SubCell"/>
</dbReference>
<evidence type="ECO:0000256" key="6">
    <source>
        <dbReference type="ARBA" id="ARBA00023237"/>
    </source>
</evidence>
<evidence type="ECO:0000256" key="2">
    <source>
        <dbReference type="ARBA" id="ARBA00007248"/>
    </source>
</evidence>
<organism evidence="9 10">
    <name type="scientific">Bacteroides reticulotermitis</name>
    <dbReference type="NCBI Taxonomy" id="1133319"/>
    <lineage>
        <taxon>Bacteria</taxon>
        <taxon>Pseudomonadati</taxon>
        <taxon>Bacteroidota</taxon>
        <taxon>Bacteroidia</taxon>
        <taxon>Bacteroidales</taxon>
        <taxon>Bacteroidaceae</taxon>
        <taxon>Bacteroides</taxon>
    </lineage>
</organism>
<sequence length="304" mass="34913">MKRYSWSSLLTLAVLLFLTASCIHEDNSDCPPEKVRVYFSYRTTYSPSVIDPTVIERIDLFVFDRTGNYLGQWTDYEAQLSPSYYMELPLAYGDYRIVCWAGLHESSYTLNHDQTIPFEESLLALQRTEQQTVEHIPTHLFHAMEAQAMVDRPDCHFTLAIQQLTNSIDVTTEGLETSDKTYRLSIRDTNGDYQFDASPAADCGVLDYIQTCAKDDDSQPYACLRVMALSEQRPTPVLRLTDITDDKVLYEANLIKLILKLRDQGATVDFENIHEYQIHLRFNTEMGVEVSINGWDLNNTETEL</sequence>
<dbReference type="PROSITE" id="PS51257">
    <property type="entry name" value="PROKAR_LIPOPROTEIN"/>
    <property type="match status" value="1"/>
</dbReference>
<evidence type="ECO:0000313" key="10">
    <source>
        <dbReference type="Proteomes" id="UP000560658"/>
    </source>
</evidence>
<evidence type="ECO:0000256" key="4">
    <source>
        <dbReference type="ARBA" id="ARBA00023136"/>
    </source>
</evidence>
<evidence type="ECO:0000256" key="1">
    <source>
        <dbReference type="ARBA" id="ARBA00004442"/>
    </source>
</evidence>
<comment type="subcellular location">
    <subcellularLocation>
        <location evidence="1">Cell outer membrane</location>
    </subcellularLocation>
</comment>
<evidence type="ECO:0000256" key="8">
    <source>
        <dbReference type="SAM" id="SignalP"/>
    </source>
</evidence>
<evidence type="ECO:0000256" key="3">
    <source>
        <dbReference type="ARBA" id="ARBA00022729"/>
    </source>
</evidence>
<gene>
    <name evidence="9" type="ORF">GGR06_000246</name>
</gene>
<keyword evidence="10" id="KW-1185">Reference proteome</keyword>
<dbReference type="Pfam" id="PF08842">
    <property type="entry name" value="Mfa2"/>
    <property type="match status" value="1"/>
</dbReference>
<reference evidence="9" key="1">
    <citation type="submission" date="2020-08" db="EMBL/GenBank/DDBJ databases">
        <title>Genomic Encyclopedia of Type Strains, Phase IV (KMG-IV): sequencing the most valuable type-strain genomes for metagenomic binning, comparative biology and taxonomic classification.</title>
        <authorList>
            <person name="Goeker M."/>
        </authorList>
    </citation>
    <scope>NUCLEOTIDE SEQUENCE [LARGE SCALE GENOMIC DNA]</scope>
    <source>
        <strain evidence="9">DSM 105720</strain>
    </source>
</reference>
<keyword evidence="4" id="KW-0472">Membrane</keyword>
<dbReference type="Gene3D" id="2.60.40.2100">
    <property type="match status" value="1"/>
</dbReference>
<proteinExistence type="inferred from homology"/>